<evidence type="ECO:0000313" key="2">
    <source>
        <dbReference type="EMBL" id="GBP04624.1"/>
    </source>
</evidence>
<feature type="compositionally biased region" description="Basic and acidic residues" evidence="1">
    <location>
        <begin position="388"/>
        <end position="409"/>
    </location>
</feature>
<dbReference type="Pfam" id="PF07145">
    <property type="entry name" value="PAM2"/>
    <property type="match status" value="1"/>
</dbReference>
<sequence length="606" mass="68810">MSREPIEPVFVELTSDVSQAKWTDAPDEPIDHQQDEKTIIDTWSSVLEDNTPTISSIALSSKLSPNAPEFTPSHPPNHEDKRNHQSPKPKNLQNHPSIVRKECKTRKGKEILRCFRNCSTKKVEHYQPEPEPIPVQQELNVWHSIPQGKTYADILLEENGQPIEQTQTEPKRKHSDKKSKKPEKKLIASDDSDESDKSIKKQKKRVKQKTKIIEEKRDRISSDETLNEAEPNIPDVTEKTTAISAQESKPLEATNAVSWASLVKKPGEWIDDISQRKKSPVRSPERPIPHQAKSVEHKLPKPKKEKPQRKHDKPMALKEEGYAKPIDKDELISKKEAIQQPSQNIPENLPKSNTLTWAKIVSQIDHMTDDIKPKVAKNIKPITIASKLHDSPKLPKDKAVTKPKTKDGYQDIDNITNVESVASSWIEIIDDEELSPWREMIDDEHVTKPFSVPLEILKEPLDAQTASSDQEPKKLEKDQKEPIPTVVEPVIVTEQEITKKDLPKQVTLEFNQTQKKSEIIEEVKYEKPADEPKKPSYAGLPIDESSTAWMNVMDEPMVLSDEEEVENQISAAEINQPTVTDIASVVDTDDATKKHDFAGLPIDRIF</sequence>
<comment type="caution">
    <text evidence="2">The sequence shown here is derived from an EMBL/GenBank/DDBJ whole genome shotgun (WGS) entry which is preliminary data.</text>
</comment>
<feature type="compositionally biased region" description="Basic residues" evidence="1">
    <location>
        <begin position="171"/>
        <end position="183"/>
    </location>
</feature>
<feature type="region of interest" description="Disordered" evidence="1">
    <location>
        <begin position="17"/>
        <end position="37"/>
    </location>
</feature>
<dbReference type="AlphaFoldDB" id="A0A4C1SRP3"/>
<feature type="compositionally biased region" description="Basic and acidic residues" evidence="1">
    <location>
        <begin position="313"/>
        <end position="337"/>
    </location>
</feature>
<feature type="compositionally biased region" description="Polar residues" evidence="1">
    <location>
        <begin position="339"/>
        <end position="351"/>
    </location>
</feature>
<feature type="compositionally biased region" description="Basic and acidic residues" evidence="1">
    <location>
        <begin position="211"/>
        <end position="222"/>
    </location>
</feature>
<feature type="compositionally biased region" description="Basic residues" evidence="1">
    <location>
        <begin position="300"/>
        <end position="312"/>
    </location>
</feature>
<proteinExistence type="predicted"/>
<evidence type="ECO:0000313" key="3">
    <source>
        <dbReference type="Proteomes" id="UP000299102"/>
    </source>
</evidence>
<feature type="region of interest" description="Disordered" evidence="1">
    <location>
        <begin position="152"/>
        <end position="351"/>
    </location>
</feature>
<gene>
    <name evidence="2" type="ORF">EVAR_72192_1</name>
</gene>
<feature type="region of interest" description="Disordered" evidence="1">
    <location>
        <begin position="458"/>
        <end position="482"/>
    </location>
</feature>
<dbReference type="EMBL" id="BGZK01007581">
    <property type="protein sequence ID" value="GBP04624.1"/>
    <property type="molecule type" value="Genomic_DNA"/>
</dbReference>
<feature type="compositionally biased region" description="Basic and acidic residues" evidence="1">
    <location>
        <begin position="283"/>
        <end position="299"/>
    </location>
</feature>
<feature type="compositionally biased region" description="Polar residues" evidence="1">
    <location>
        <begin position="86"/>
        <end position="96"/>
    </location>
</feature>
<dbReference type="OrthoDB" id="8070035at2759"/>
<keyword evidence="3" id="KW-1185">Reference proteome</keyword>
<reference evidence="2 3" key="1">
    <citation type="journal article" date="2019" name="Commun. Biol.">
        <title>The bagworm genome reveals a unique fibroin gene that provides high tensile strength.</title>
        <authorList>
            <person name="Kono N."/>
            <person name="Nakamura H."/>
            <person name="Ohtoshi R."/>
            <person name="Tomita M."/>
            <person name="Numata K."/>
            <person name="Arakawa K."/>
        </authorList>
    </citation>
    <scope>NUCLEOTIDE SEQUENCE [LARGE SCALE GENOMIC DNA]</scope>
</reference>
<feature type="region of interest" description="Disordered" evidence="1">
    <location>
        <begin position="388"/>
        <end position="411"/>
    </location>
</feature>
<dbReference type="Proteomes" id="UP000299102">
    <property type="component" value="Unassembled WGS sequence"/>
</dbReference>
<organism evidence="2 3">
    <name type="scientific">Eumeta variegata</name>
    <name type="common">Bagworm moth</name>
    <name type="synonym">Eumeta japonica</name>
    <dbReference type="NCBI Taxonomy" id="151549"/>
    <lineage>
        <taxon>Eukaryota</taxon>
        <taxon>Metazoa</taxon>
        <taxon>Ecdysozoa</taxon>
        <taxon>Arthropoda</taxon>
        <taxon>Hexapoda</taxon>
        <taxon>Insecta</taxon>
        <taxon>Pterygota</taxon>
        <taxon>Neoptera</taxon>
        <taxon>Endopterygota</taxon>
        <taxon>Lepidoptera</taxon>
        <taxon>Glossata</taxon>
        <taxon>Ditrysia</taxon>
        <taxon>Tineoidea</taxon>
        <taxon>Psychidae</taxon>
        <taxon>Oiketicinae</taxon>
        <taxon>Eumeta</taxon>
    </lineage>
</organism>
<feature type="region of interest" description="Disordered" evidence="1">
    <location>
        <begin position="57"/>
        <end position="104"/>
    </location>
</feature>
<evidence type="ECO:0000256" key="1">
    <source>
        <dbReference type="SAM" id="MobiDB-lite"/>
    </source>
</evidence>
<dbReference type="InterPro" id="IPR009818">
    <property type="entry name" value="PAM2_motif"/>
</dbReference>
<accession>A0A4C1SRP3</accession>
<protein>
    <submittedName>
        <fullName evidence="2">Uncharacterized protein</fullName>
    </submittedName>
</protein>
<feature type="compositionally biased region" description="Basic residues" evidence="1">
    <location>
        <begin position="200"/>
        <end position="210"/>
    </location>
</feature>
<name>A0A4C1SRP3_EUMVA</name>
<feature type="compositionally biased region" description="Basic and acidic residues" evidence="1">
    <location>
        <begin position="470"/>
        <end position="481"/>
    </location>
</feature>